<sequence>MELSSEQKRNVILENGFFFLDDAVVGQNMERMDEEGIPLASAAGFLFCKANVLENPGIRSILDLFFEWFGLGLYRSFGARHGDYVFQKNDPDYPEMDGRCLLVHLLRKGSTVTLWKGSHRYSLPYIKGENNLWLVPRASLKRFDLSPVSYTFKQGGLYVNAPLRPQDINEN</sequence>
<gene>
    <name evidence="1" type="ORF">O9K51_10070</name>
</gene>
<dbReference type="EMBL" id="JAQHRD010000012">
    <property type="protein sequence ID" value="KAJ6437511.1"/>
    <property type="molecule type" value="Genomic_DNA"/>
</dbReference>
<reference evidence="1" key="1">
    <citation type="submission" date="2023-01" db="EMBL/GenBank/DDBJ databases">
        <title>The growth and conidiation of Purpureocillium lavendulum are regulated by nitrogen source and histone H3K14 acetylation.</title>
        <authorList>
            <person name="Tang P."/>
            <person name="Han J."/>
            <person name="Zhang C."/>
            <person name="Tang P."/>
            <person name="Qi F."/>
            <person name="Zhang K."/>
            <person name="Liang L."/>
        </authorList>
    </citation>
    <scope>NUCLEOTIDE SEQUENCE</scope>
    <source>
        <strain evidence="1">YMF1.00683</strain>
    </source>
</reference>
<name>A0AB34FFS5_9HYPO</name>
<dbReference type="AlphaFoldDB" id="A0AB34FFS5"/>
<dbReference type="Proteomes" id="UP001163105">
    <property type="component" value="Unassembled WGS sequence"/>
</dbReference>
<accession>A0AB34FFS5</accession>
<evidence type="ECO:0000313" key="2">
    <source>
        <dbReference type="Proteomes" id="UP001163105"/>
    </source>
</evidence>
<evidence type="ECO:0000313" key="1">
    <source>
        <dbReference type="EMBL" id="KAJ6437511.1"/>
    </source>
</evidence>
<proteinExistence type="predicted"/>
<keyword evidence="2" id="KW-1185">Reference proteome</keyword>
<organism evidence="1 2">
    <name type="scientific">Purpureocillium lavendulum</name>
    <dbReference type="NCBI Taxonomy" id="1247861"/>
    <lineage>
        <taxon>Eukaryota</taxon>
        <taxon>Fungi</taxon>
        <taxon>Dikarya</taxon>
        <taxon>Ascomycota</taxon>
        <taxon>Pezizomycotina</taxon>
        <taxon>Sordariomycetes</taxon>
        <taxon>Hypocreomycetidae</taxon>
        <taxon>Hypocreales</taxon>
        <taxon>Ophiocordycipitaceae</taxon>
        <taxon>Purpureocillium</taxon>
    </lineage>
</organism>
<protein>
    <submittedName>
        <fullName evidence="1">Enoyl-CoA hydratase/isomerase family protein</fullName>
    </submittedName>
</protein>
<comment type="caution">
    <text evidence="1">The sequence shown here is derived from an EMBL/GenBank/DDBJ whole genome shotgun (WGS) entry which is preliminary data.</text>
</comment>